<evidence type="ECO:0000313" key="5">
    <source>
        <dbReference type="Proteomes" id="UP000886607"/>
    </source>
</evidence>
<keyword evidence="1" id="KW-1133">Transmembrane helix</keyword>
<keyword evidence="1" id="KW-0472">Membrane</keyword>
<organism evidence="3 4">
    <name type="scientific">Tetragenococcus koreensis</name>
    <dbReference type="NCBI Taxonomy" id="290335"/>
    <lineage>
        <taxon>Bacteria</taxon>
        <taxon>Bacillati</taxon>
        <taxon>Bacillota</taxon>
        <taxon>Bacilli</taxon>
        <taxon>Lactobacillales</taxon>
        <taxon>Enterococcaceae</taxon>
        <taxon>Tetragenococcus</taxon>
    </lineage>
</organism>
<dbReference type="EMBL" id="BKBQ01000005">
    <property type="protein sequence ID" value="GEQ53665.1"/>
    <property type="molecule type" value="Genomic_DNA"/>
</dbReference>
<sequence length="54" mass="6328">MRRVTAGAVLFHATSNRRSKLSYSSGIFVLSVLMSQRLFIRQKNLRLFDRRDLD</sequence>
<comment type="caution">
    <text evidence="3">The sequence shown here is derived from an EMBL/GenBank/DDBJ whole genome shotgun (WGS) entry which is preliminary data.</text>
</comment>
<evidence type="ECO:0000256" key="1">
    <source>
        <dbReference type="SAM" id="Phobius"/>
    </source>
</evidence>
<reference evidence="3" key="2">
    <citation type="journal article" date="2020" name="Int. Dairy J.">
        <title>Lactic acid bacterial diversity in Brie cheese focusing on salt concentration and pH of isolation medium and characterisation of halophilic and alkaliphilic lactic acid bacterial isolates.</title>
        <authorList>
            <person name="Unno R."/>
            <person name="Matsutani M."/>
            <person name="Suzuki T."/>
            <person name="Kodama K."/>
            <person name="Matsushita H."/>
            <person name="Yamasato K."/>
            <person name="Koizumi Y."/>
            <person name="Ishikawa M."/>
        </authorList>
    </citation>
    <scope>NUCLEOTIDE SEQUENCE</scope>
    <source>
        <strain evidence="3">7C1</strain>
        <strain evidence="2">8C4</strain>
    </source>
</reference>
<protein>
    <submittedName>
        <fullName evidence="3">Uncharacterized protein</fullName>
    </submittedName>
</protein>
<accession>A0AAN4UAG6</accession>
<keyword evidence="1" id="KW-0812">Transmembrane</keyword>
<dbReference type="AlphaFoldDB" id="A0AAN4UAG6"/>
<gene>
    <name evidence="2" type="ORF">TK11N_05090</name>
    <name evidence="3" type="ORF">TK2N_05090</name>
</gene>
<dbReference type="EMBL" id="BKBO01000005">
    <property type="protein sequence ID" value="GEQ48657.1"/>
    <property type="molecule type" value="Genomic_DNA"/>
</dbReference>
<evidence type="ECO:0000313" key="2">
    <source>
        <dbReference type="EMBL" id="GEQ48657.1"/>
    </source>
</evidence>
<dbReference type="Proteomes" id="UP000886607">
    <property type="component" value="Unassembled WGS sequence"/>
</dbReference>
<keyword evidence="5" id="KW-1185">Reference proteome</keyword>
<feature type="transmembrane region" description="Helical" evidence="1">
    <location>
        <begin position="21"/>
        <end position="40"/>
    </location>
</feature>
<name>A0AAN4UAG6_9ENTE</name>
<evidence type="ECO:0000313" key="3">
    <source>
        <dbReference type="EMBL" id="GEQ53665.1"/>
    </source>
</evidence>
<reference evidence="3" key="1">
    <citation type="submission" date="2019-08" db="EMBL/GenBank/DDBJ databases">
        <authorList>
            <person name="Ishikawa M."/>
            <person name="Suzuki T."/>
            <person name="Matsutani M."/>
        </authorList>
    </citation>
    <scope>NUCLEOTIDE SEQUENCE</scope>
    <source>
        <strain evidence="3">7C1</strain>
        <strain evidence="2">8C4</strain>
    </source>
</reference>
<dbReference type="Proteomes" id="UP000886597">
    <property type="component" value="Unassembled WGS sequence"/>
</dbReference>
<proteinExistence type="predicted"/>
<evidence type="ECO:0000313" key="4">
    <source>
        <dbReference type="Proteomes" id="UP000886597"/>
    </source>
</evidence>